<organism evidence="2">
    <name type="scientific">Sesamum radiatum</name>
    <name type="common">Black benniseed</name>
    <dbReference type="NCBI Taxonomy" id="300843"/>
    <lineage>
        <taxon>Eukaryota</taxon>
        <taxon>Viridiplantae</taxon>
        <taxon>Streptophyta</taxon>
        <taxon>Embryophyta</taxon>
        <taxon>Tracheophyta</taxon>
        <taxon>Spermatophyta</taxon>
        <taxon>Magnoliopsida</taxon>
        <taxon>eudicotyledons</taxon>
        <taxon>Gunneridae</taxon>
        <taxon>Pentapetalae</taxon>
        <taxon>asterids</taxon>
        <taxon>lamiids</taxon>
        <taxon>Lamiales</taxon>
        <taxon>Pedaliaceae</taxon>
        <taxon>Sesamum</taxon>
    </lineage>
</organism>
<evidence type="ECO:0000256" key="1">
    <source>
        <dbReference type="SAM" id="MobiDB-lite"/>
    </source>
</evidence>
<protein>
    <submittedName>
        <fullName evidence="2">Uncharacterized protein</fullName>
    </submittedName>
</protein>
<evidence type="ECO:0000313" key="2">
    <source>
        <dbReference type="EMBL" id="KAL0329614.1"/>
    </source>
</evidence>
<gene>
    <name evidence="2" type="ORF">Sradi_4948100</name>
</gene>
<sequence>MPSSSAIPPASSTRHIPTPPPPKDYGEDLLVLIPPQLGSEREATSSRATDILKGAATSSDKLLLLSLVSREDLDRMLSLVLAEACFILGLFLTLRFNRACDFLVLFQAVTLRGELLLRPVGESGETQRRRLEGQVERQ</sequence>
<reference evidence="2" key="2">
    <citation type="journal article" date="2024" name="Plant">
        <title>Genomic evolution and insights into agronomic trait innovations of Sesamum species.</title>
        <authorList>
            <person name="Miao H."/>
            <person name="Wang L."/>
            <person name="Qu L."/>
            <person name="Liu H."/>
            <person name="Sun Y."/>
            <person name="Le M."/>
            <person name="Wang Q."/>
            <person name="Wei S."/>
            <person name="Zheng Y."/>
            <person name="Lin W."/>
            <person name="Duan Y."/>
            <person name="Cao H."/>
            <person name="Xiong S."/>
            <person name="Wang X."/>
            <person name="Wei L."/>
            <person name="Li C."/>
            <person name="Ma Q."/>
            <person name="Ju M."/>
            <person name="Zhao R."/>
            <person name="Li G."/>
            <person name="Mu C."/>
            <person name="Tian Q."/>
            <person name="Mei H."/>
            <person name="Zhang T."/>
            <person name="Gao T."/>
            <person name="Zhang H."/>
        </authorList>
    </citation>
    <scope>NUCLEOTIDE SEQUENCE</scope>
    <source>
        <strain evidence="2">G02</strain>
    </source>
</reference>
<proteinExistence type="predicted"/>
<feature type="compositionally biased region" description="Low complexity" evidence="1">
    <location>
        <begin position="1"/>
        <end position="12"/>
    </location>
</feature>
<feature type="region of interest" description="Disordered" evidence="1">
    <location>
        <begin position="1"/>
        <end position="27"/>
    </location>
</feature>
<reference evidence="2" key="1">
    <citation type="submission" date="2020-06" db="EMBL/GenBank/DDBJ databases">
        <authorList>
            <person name="Li T."/>
            <person name="Hu X."/>
            <person name="Zhang T."/>
            <person name="Song X."/>
            <person name="Zhang H."/>
            <person name="Dai N."/>
            <person name="Sheng W."/>
            <person name="Hou X."/>
            <person name="Wei L."/>
        </authorList>
    </citation>
    <scope>NUCLEOTIDE SEQUENCE</scope>
    <source>
        <strain evidence="2">G02</strain>
        <tissue evidence="2">Leaf</tissue>
    </source>
</reference>
<dbReference type="EMBL" id="JACGWJ010000022">
    <property type="protein sequence ID" value="KAL0329614.1"/>
    <property type="molecule type" value="Genomic_DNA"/>
</dbReference>
<comment type="caution">
    <text evidence="2">The sequence shown here is derived from an EMBL/GenBank/DDBJ whole genome shotgun (WGS) entry which is preliminary data.</text>
</comment>
<name>A0AAW2MDL4_SESRA</name>
<accession>A0AAW2MDL4</accession>
<dbReference type="AlphaFoldDB" id="A0AAW2MDL4"/>